<protein>
    <recommendedName>
        <fullName evidence="5">Thiamine diphosphokinase</fullName>
        <ecNumber evidence="5">2.7.6.2</ecNumber>
    </recommendedName>
</protein>
<dbReference type="EC" id="2.7.6.2" evidence="5"/>
<dbReference type="STRING" id="1160091.B9T39_07085"/>
<gene>
    <name evidence="7" type="ORF">B9T39_07085</name>
</gene>
<dbReference type="Proteomes" id="UP000243540">
    <property type="component" value="Unassembled WGS sequence"/>
</dbReference>
<dbReference type="GO" id="GO:0009229">
    <property type="term" value="P:thiamine diphosphate biosynthetic process"/>
    <property type="evidence" value="ECO:0007669"/>
    <property type="project" value="InterPro"/>
</dbReference>
<keyword evidence="2" id="KW-0547">Nucleotide-binding</keyword>
<evidence type="ECO:0000256" key="3">
    <source>
        <dbReference type="ARBA" id="ARBA00022777"/>
    </source>
</evidence>
<accession>A0A1Y2SZE5</accession>
<evidence type="ECO:0000256" key="4">
    <source>
        <dbReference type="ARBA" id="ARBA00022840"/>
    </source>
</evidence>
<keyword evidence="1" id="KW-0808">Transferase</keyword>
<dbReference type="SUPFAM" id="SSF63862">
    <property type="entry name" value="Thiamin pyrophosphokinase, substrate-binding domain"/>
    <property type="match status" value="1"/>
</dbReference>
<evidence type="ECO:0000256" key="2">
    <source>
        <dbReference type="ARBA" id="ARBA00022741"/>
    </source>
</evidence>
<dbReference type="InterPro" id="IPR036759">
    <property type="entry name" value="TPK_catalytic_sf"/>
</dbReference>
<dbReference type="SUPFAM" id="SSF63999">
    <property type="entry name" value="Thiamin pyrophosphokinase, catalytic domain"/>
    <property type="match status" value="1"/>
</dbReference>
<dbReference type="OrthoDB" id="9804377at2"/>
<dbReference type="InterPro" id="IPR007373">
    <property type="entry name" value="Thiamin_PyroPKinase_B1-bd"/>
</dbReference>
<dbReference type="GO" id="GO:0016301">
    <property type="term" value="F:kinase activity"/>
    <property type="evidence" value="ECO:0007669"/>
    <property type="project" value="UniProtKB-KW"/>
</dbReference>
<sequence length="292" mass="31167">MSSSCLVHARAPPARAIGESIVVPMSKSTNDSDGLLLAKYRRAIIFGAGEYYEEMPFVPPQAYVIAADGGYDHVMSLGIEPHVLVGDMDSIQERDELDLAPHVIALPSEKDDSDMLAAVKHAWALGMREFEFYGVFGGRMDHSIANLQTAAKIAAAGGVAFLHGDHVITTVIQDATMTFPAGYVAAGRPLSVFAHSSVCAHVSITGLKYCVDDVEFSNLEPMGLSNEFLPDTPAEISVDGGALLVIYPSEAPTPRVESRVPPVDSADFGQLTQKKSAYLQPNAGAKRGRHVA</sequence>
<dbReference type="PANTHER" id="PTHR41299">
    <property type="entry name" value="THIAMINE PYROPHOSPHOKINASE"/>
    <property type="match status" value="1"/>
</dbReference>
<dbReference type="CDD" id="cd07995">
    <property type="entry name" value="TPK"/>
    <property type="match status" value="1"/>
</dbReference>
<dbReference type="GO" id="GO:0006772">
    <property type="term" value="P:thiamine metabolic process"/>
    <property type="evidence" value="ECO:0007669"/>
    <property type="project" value="UniProtKB-UniRule"/>
</dbReference>
<dbReference type="EMBL" id="NEKC01000019">
    <property type="protein sequence ID" value="OTA28276.1"/>
    <property type="molecule type" value="Genomic_DNA"/>
</dbReference>
<evidence type="ECO:0000313" key="7">
    <source>
        <dbReference type="EMBL" id="OTA28276.1"/>
    </source>
</evidence>
<dbReference type="Gene3D" id="3.40.50.10240">
    <property type="entry name" value="Thiamin pyrophosphokinase, catalytic domain"/>
    <property type="match status" value="1"/>
</dbReference>
<evidence type="ECO:0000259" key="6">
    <source>
        <dbReference type="SMART" id="SM00983"/>
    </source>
</evidence>
<comment type="caution">
    <text evidence="7">The sequence shown here is derived from an EMBL/GenBank/DDBJ whole genome shotgun (WGS) entry which is preliminary data.</text>
</comment>
<dbReference type="InterPro" id="IPR036371">
    <property type="entry name" value="TPK_B1-bd_sf"/>
</dbReference>
<keyword evidence="3 7" id="KW-0418">Kinase</keyword>
<dbReference type="InterPro" id="IPR007371">
    <property type="entry name" value="TPK_catalytic"/>
</dbReference>
<dbReference type="Pfam" id="PF04263">
    <property type="entry name" value="TPK_catalytic"/>
    <property type="match status" value="1"/>
</dbReference>
<dbReference type="InterPro" id="IPR006282">
    <property type="entry name" value="Thi_PPkinase"/>
</dbReference>
<dbReference type="PANTHER" id="PTHR41299:SF1">
    <property type="entry name" value="THIAMINE PYROPHOSPHOKINASE"/>
    <property type="match status" value="1"/>
</dbReference>
<feature type="domain" description="Thiamin pyrophosphokinase thiamin-binding" evidence="6">
    <location>
        <begin position="164"/>
        <end position="244"/>
    </location>
</feature>
<evidence type="ECO:0000313" key="8">
    <source>
        <dbReference type="Proteomes" id="UP000243540"/>
    </source>
</evidence>
<evidence type="ECO:0000256" key="5">
    <source>
        <dbReference type="NCBIfam" id="TIGR01378"/>
    </source>
</evidence>
<dbReference type="Pfam" id="PF04265">
    <property type="entry name" value="TPK_B1_binding"/>
    <property type="match status" value="1"/>
</dbReference>
<dbReference type="GO" id="GO:0005524">
    <property type="term" value="F:ATP binding"/>
    <property type="evidence" value="ECO:0007669"/>
    <property type="project" value="UniProtKB-KW"/>
</dbReference>
<dbReference type="GO" id="GO:0004788">
    <property type="term" value="F:thiamine diphosphokinase activity"/>
    <property type="evidence" value="ECO:0007669"/>
    <property type="project" value="UniProtKB-UniRule"/>
</dbReference>
<dbReference type="SMART" id="SM00983">
    <property type="entry name" value="TPK_B1_binding"/>
    <property type="match status" value="1"/>
</dbReference>
<proteinExistence type="predicted"/>
<evidence type="ECO:0000256" key="1">
    <source>
        <dbReference type="ARBA" id="ARBA00022679"/>
    </source>
</evidence>
<dbReference type="NCBIfam" id="TIGR01378">
    <property type="entry name" value="thi_PPkinase"/>
    <property type="match status" value="1"/>
</dbReference>
<dbReference type="GO" id="GO:0030975">
    <property type="term" value="F:thiamine binding"/>
    <property type="evidence" value="ECO:0007669"/>
    <property type="project" value="InterPro"/>
</dbReference>
<organism evidence="7 8">
    <name type="scientific">Alloscardovia macacae</name>
    <dbReference type="NCBI Taxonomy" id="1160091"/>
    <lineage>
        <taxon>Bacteria</taxon>
        <taxon>Bacillati</taxon>
        <taxon>Actinomycetota</taxon>
        <taxon>Actinomycetes</taxon>
        <taxon>Bifidobacteriales</taxon>
        <taxon>Bifidobacteriaceae</taxon>
        <taxon>Alloscardovia</taxon>
    </lineage>
</organism>
<dbReference type="AlphaFoldDB" id="A0A1Y2SZE5"/>
<reference evidence="7 8" key="1">
    <citation type="submission" date="2017-04" db="EMBL/GenBank/DDBJ databases">
        <title>Draft genome sequences of Alloscardovia macacae UMA81211 and UMA81212 isolated from the feces of a rhesus macaque (Macaca mulatta).</title>
        <authorList>
            <person name="Albert K."/>
            <person name="Sela D.A."/>
        </authorList>
    </citation>
    <scope>NUCLEOTIDE SEQUENCE [LARGE SCALE GENOMIC DNA]</scope>
    <source>
        <strain evidence="7 8">UMA81212</strain>
    </source>
</reference>
<keyword evidence="4" id="KW-0067">ATP-binding</keyword>
<name>A0A1Y2SZE5_9BIFI</name>
<dbReference type="InterPro" id="IPR053149">
    <property type="entry name" value="TPK"/>
</dbReference>